<feature type="compositionally biased region" description="Basic and acidic residues" evidence="5">
    <location>
        <begin position="270"/>
        <end position="288"/>
    </location>
</feature>
<feature type="region of interest" description="Disordered" evidence="5">
    <location>
        <begin position="248"/>
        <end position="325"/>
    </location>
</feature>
<dbReference type="PANTHER" id="PTHR12728:SF0">
    <property type="entry name" value="RIBOSOME PRODUCTION FACTOR 2 HOMOLOG"/>
    <property type="match status" value="1"/>
</dbReference>
<feature type="domain" description="Brix" evidence="6">
    <location>
        <begin position="30"/>
        <end position="244"/>
    </location>
</feature>
<dbReference type="GO" id="GO:0000463">
    <property type="term" value="P:maturation of LSU-rRNA from tricistronic rRNA transcript (SSU-rRNA, 5.8S rRNA, LSU-rRNA)"/>
    <property type="evidence" value="ECO:0007669"/>
    <property type="project" value="TreeGrafter"/>
</dbReference>
<dbReference type="GO" id="GO:0000027">
    <property type="term" value="P:ribosomal large subunit assembly"/>
    <property type="evidence" value="ECO:0007669"/>
    <property type="project" value="InterPro"/>
</dbReference>
<dbReference type="EMBL" id="ML119787">
    <property type="protein sequence ID" value="RPA74564.1"/>
    <property type="molecule type" value="Genomic_DNA"/>
</dbReference>
<comment type="subcellular location">
    <subcellularLocation>
        <location evidence="1 4">Nucleus</location>
        <location evidence="1 4">Nucleolus</location>
    </subcellularLocation>
</comment>
<evidence type="ECO:0000256" key="5">
    <source>
        <dbReference type="SAM" id="MobiDB-lite"/>
    </source>
</evidence>
<proteinExistence type="inferred from homology"/>
<sequence length="325" mass="36978">MSLVRTVKPKNARSKRAMDARAPKIQENPKKTLFIRGQTASQLTETHTTDLFAFKIPLSKKFTKKNAILPFEDATALEFFAQKNDTSLLVFTSNNKKRPHNVTFVRTFNYKVLDMYELGITGGDEGYRSLSSFKTAKPAVGMKPMLLFNGAIWDTTEVYKGLKSYFLDFFKGEDASRVAIEGLQFILTFTVSEVTDATPLPKIHFRGYRIVTKRSGQKLPRVELEEMGPRVDWSVRRVQLPEENMWKEATAKPKKSGEARTKKNITTDIMGDKLGRIHLGKQEIEKMQTRKMKGLKRRKGEDDDGDVSMAEAKPKKSKKVDAVEE</sequence>
<dbReference type="AlphaFoldDB" id="A0A3N4HY14"/>
<gene>
    <name evidence="7" type="ORF">BJ508DRAFT_243839</name>
</gene>
<dbReference type="GO" id="GO:0005730">
    <property type="term" value="C:nucleolus"/>
    <property type="evidence" value="ECO:0007669"/>
    <property type="project" value="UniProtKB-SubCell"/>
</dbReference>
<dbReference type="Proteomes" id="UP000275078">
    <property type="component" value="Unassembled WGS sequence"/>
</dbReference>
<protein>
    <recommendedName>
        <fullName evidence="4">Ribosome production factor 2 homolog</fullName>
    </recommendedName>
    <alternativeName>
        <fullName evidence="4">Ribosome biogenesis protein RPF2 homolog</fullName>
    </alternativeName>
</protein>
<comment type="similarity">
    <text evidence="2 4">Belongs to the RPF2 family.</text>
</comment>
<organism evidence="7 8">
    <name type="scientific">Ascobolus immersus RN42</name>
    <dbReference type="NCBI Taxonomy" id="1160509"/>
    <lineage>
        <taxon>Eukaryota</taxon>
        <taxon>Fungi</taxon>
        <taxon>Dikarya</taxon>
        <taxon>Ascomycota</taxon>
        <taxon>Pezizomycotina</taxon>
        <taxon>Pezizomycetes</taxon>
        <taxon>Pezizales</taxon>
        <taxon>Ascobolaceae</taxon>
        <taxon>Ascobolus</taxon>
    </lineage>
</organism>
<reference evidence="7 8" key="1">
    <citation type="journal article" date="2018" name="Nat. Ecol. Evol.">
        <title>Pezizomycetes genomes reveal the molecular basis of ectomycorrhizal truffle lifestyle.</title>
        <authorList>
            <person name="Murat C."/>
            <person name="Payen T."/>
            <person name="Noel B."/>
            <person name="Kuo A."/>
            <person name="Morin E."/>
            <person name="Chen J."/>
            <person name="Kohler A."/>
            <person name="Krizsan K."/>
            <person name="Balestrini R."/>
            <person name="Da Silva C."/>
            <person name="Montanini B."/>
            <person name="Hainaut M."/>
            <person name="Levati E."/>
            <person name="Barry K.W."/>
            <person name="Belfiori B."/>
            <person name="Cichocki N."/>
            <person name="Clum A."/>
            <person name="Dockter R.B."/>
            <person name="Fauchery L."/>
            <person name="Guy J."/>
            <person name="Iotti M."/>
            <person name="Le Tacon F."/>
            <person name="Lindquist E.A."/>
            <person name="Lipzen A."/>
            <person name="Malagnac F."/>
            <person name="Mello A."/>
            <person name="Molinier V."/>
            <person name="Miyauchi S."/>
            <person name="Poulain J."/>
            <person name="Riccioni C."/>
            <person name="Rubini A."/>
            <person name="Sitrit Y."/>
            <person name="Splivallo R."/>
            <person name="Traeger S."/>
            <person name="Wang M."/>
            <person name="Zifcakova L."/>
            <person name="Wipf D."/>
            <person name="Zambonelli A."/>
            <person name="Paolocci F."/>
            <person name="Nowrousian M."/>
            <person name="Ottonello S."/>
            <person name="Baldrian P."/>
            <person name="Spatafora J.W."/>
            <person name="Henrissat B."/>
            <person name="Nagy L.G."/>
            <person name="Aury J.M."/>
            <person name="Wincker P."/>
            <person name="Grigoriev I.V."/>
            <person name="Bonfante P."/>
            <person name="Martin F.M."/>
        </authorList>
    </citation>
    <scope>NUCLEOTIDE SEQUENCE [LARGE SCALE GENOMIC DNA]</scope>
    <source>
        <strain evidence="7 8">RN42</strain>
    </source>
</reference>
<evidence type="ECO:0000256" key="3">
    <source>
        <dbReference type="ARBA" id="ARBA00023242"/>
    </source>
</evidence>
<accession>A0A3N4HY14</accession>
<dbReference type="PANTHER" id="PTHR12728">
    <property type="entry name" value="BRIX DOMAIN CONTAINING PROTEIN"/>
    <property type="match status" value="1"/>
</dbReference>
<dbReference type="STRING" id="1160509.A0A3N4HY14"/>
<name>A0A3N4HY14_ASCIM</name>
<dbReference type="OrthoDB" id="407658at2759"/>
<evidence type="ECO:0000313" key="7">
    <source>
        <dbReference type="EMBL" id="RPA74564.1"/>
    </source>
</evidence>
<evidence type="ECO:0000259" key="6">
    <source>
        <dbReference type="PROSITE" id="PS50833"/>
    </source>
</evidence>
<dbReference type="InterPro" id="IPR007109">
    <property type="entry name" value="Brix"/>
</dbReference>
<dbReference type="SMART" id="SM00879">
    <property type="entry name" value="Brix"/>
    <property type="match status" value="1"/>
</dbReference>
<dbReference type="InterPro" id="IPR039770">
    <property type="entry name" value="Rpf2"/>
</dbReference>
<evidence type="ECO:0000256" key="2">
    <source>
        <dbReference type="ARBA" id="ARBA00010782"/>
    </source>
</evidence>
<feature type="compositionally biased region" description="Basic and acidic residues" evidence="5">
    <location>
        <begin position="248"/>
        <end position="261"/>
    </location>
</feature>
<dbReference type="Pfam" id="PF04427">
    <property type="entry name" value="Brix"/>
    <property type="match status" value="1"/>
</dbReference>
<keyword evidence="3 4" id="KW-0539">Nucleus</keyword>
<evidence type="ECO:0000313" key="8">
    <source>
        <dbReference type="Proteomes" id="UP000275078"/>
    </source>
</evidence>
<dbReference type="GO" id="GO:0019843">
    <property type="term" value="F:rRNA binding"/>
    <property type="evidence" value="ECO:0007669"/>
    <property type="project" value="UniProtKB-UniRule"/>
</dbReference>
<keyword evidence="8" id="KW-1185">Reference proteome</keyword>
<feature type="region of interest" description="Disordered" evidence="5">
    <location>
        <begin position="1"/>
        <end position="20"/>
    </location>
</feature>
<feature type="compositionally biased region" description="Basic residues" evidence="5">
    <location>
        <begin position="289"/>
        <end position="298"/>
    </location>
</feature>
<dbReference type="PROSITE" id="PS50833">
    <property type="entry name" value="BRIX"/>
    <property type="match status" value="1"/>
</dbReference>
<evidence type="ECO:0000256" key="4">
    <source>
        <dbReference type="RuleBase" id="RU367086"/>
    </source>
</evidence>
<evidence type="ECO:0000256" key="1">
    <source>
        <dbReference type="ARBA" id="ARBA00004604"/>
    </source>
</evidence>